<dbReference type="Gene3D" id="2.60.40.1390">
    <property type="entry name" value="NDT80 DNA-binding domain"/>
    <property type="match status" value="1"/>
</dbReference>
<reference evidence="2 3" key="1">
    <citation type="submission" date="2016-07" db="EMBL/GenBank/DDBJ databases">
        <title>Pervasive Adenine N6-methylation of Active Genes in Fungi.</title>
        <authorList>
            <consortium name="DOE Joint Genome Institute"/>
            <person name="Mondo S.J."/>
            <person name="Dannebaum R.O."/>
            <person name="Kuo R.C."/>
            <person name="Labutti K."/>
            <person name="Haridas S."/>
            <person name="Kuo A."/>
            <person name="Salamov A."/>
            <person name="Ahrendt S.R."/>
            <person name="Lipzen A."/>
            <person name="Sullivan W."/>
            <person name="Andreopoulos W.B."/>
            <person name="Clum A."/>
            <person name="Lindquist E."/>
            <person name="Daum C."/>
            <person name="Ramamoorthy G.K."/>
            <person name="Gryganskyi A."/>
            <person name="Culley D."/>
            <person name="Magnuson J.K."/>
            <person name="James T.Y."/>
            <person name="O'Malley M.A."/>
            <person name="Stajich J.E."/>
            <person name="Spatafora J.W."/>
            <person name="Visel A."/>
            <person name="Grigoriev I.V."/>
        </authorList>
    </citation>
    <scope>NUCLEOTIDE SEQUENCE [LARGE SCALE GENOMIC DNA]</scope>
    <source>
        <strain evidence="2 3">PL171</strain>
    </source>
</reference>
<dbReference type="InterPro" id="IPR052605">
    <property type="entry name" value="Fungal_trans_regulator"/>
</dbReference>
<dbReference type="GO" id="GO:0051321">
    <property type="term" value="P:meiotic cell cycle"/>
    <property type="evidence" value="ECO:0007669"/>
    <property type="project" value="TreeGrafter"/>
</dbReference>
<name>A0A1Y2I341_9FUNG</name>
<dbReference type="OrthoDB" id="2288358at2759"/>
<evidence type="ECO:0000256" key="1">
    <source>
        <dbReference type="SAM" id="MobiDB-lite"/>
    </source>
</evidence>
<gene>
    <name evidence="2" type="ORF">BCR44DRAFT_69964</name>
</gene>
<keyword evidence="3" id="KW-1185">Reference proteome</keyword>
<dbReference type="PANTHER" id="PTHR35144">
    <property type="entry name" value="MEIOSIS-SPECIFIC TRANSCRIPTION FACTOR NDT80"/>
    <property type="match status" value="1"/>
</dbReference>
<dbReference type="InterPro" id="IPR037141">
    <property type="entry name" value="NDT80_DNA-bd_dom_sf"/>
</dbReference>
<sequence>MIPIKGAVLPAQFTMTTPVAQFAQRETSRDFLLPLKNDDTLPKPGGVPQLEDHGSLAQWGGPQLVSISNTCTGYRQHAHLIAPLDFCSGPLCFLDHWQEPHLHRTCSIPINTLPNFPSPQTVLFPDHFNSYLPDRPILPMIAAAAHGGSQRAIDDSFCSSVLPISSQSIDEPGNFLVSQVDSFCATASSHSWRTNVTTTAFESSCADPQQNLQNTATMSLLPSSTSIPPIQMPTTVNACPPAADAGILFGSFLASSGPSSPTSSLFSDVSTSTATTMTAVSQCLIIATFGPEYTTAQSAYPFSTPSPAAESFPFHHQVVSPSPAAEAFTFSQQVIRSSPATDPPLVSSRTRRTKWESLANGGGPSFRNRLLVDNQARVFRRVVDPSSESAARGNGIEISYAFQAQARMDKGFHRIRGRPTAYRRNQTEIFACFTAAPTDSISADVASLALVDTAFTFPCIVQVGSDQFECASFKIHPTVVRTGTKVQIDLLQATRGRARGTMATVEPAVCEPNGWLDIPSIEYLSRRAHFAGIMFACATPDTASRRASEPSQSKRRKKSTAKCRDSEGNKAEQCPATFTVIVDVVAYTRGGERIGVVASCQSEPIIVRSRPPSHYADEDST</sequence>
<dbReference type="EMBL" id="MCFL01000001">
    <property type="protein sequence ID" value="ORZ41139.1"/>
    <property type="molecule type" value="Genomic_DNA"/>
</dbReference>
<proteinExistence type="predicted"/>
<dbReference type="GO" id="GO:0045944">
    <property type="term" value="P:positive regulation of transcription by RNA polymerase II"/>
    <property type="evidence" value="ECO:0007669"/>
    <property type="project" value="TreeGrafter"/>
</dbReference>
<dbReference type="AlphaFoldDB" id="A0A1Y2I341"/>
<accession>A0A1Y2I341</accession>
<dbReference type="Proteomes" id="UP000193411">
    <property type="component" value="Unassembled WGS sequence"/>
</dbReference>
<comment type="caution">
    <text evidence="2">The sequence shown here is derived from an EMBL/GenBank/DDBJ whole genome shotgun (WGS) entry which is preliminary data.</text>
</comment>
<dbReference type="SUPFAM" id="SSF49417">
    <property type="entry name" value="p53-like transcription factors"/>
    <property type="match status" value="1"/>
</dbReference>
<feature type="region of interest" description="Disordered" evidence="1">
    <location>
        <begin position="543"/>
        <end position="568"/>
    </location>
</feature>
<organism evidence="2 3">
    <name type="scientific">Catenaria anguillulae PL171</name>
    <dbReference type="NCBI Taxonomy" id="765915"/>
    <lineage>
        <taxon>Eukaryota</taxon>
        <taxon>Fungi</taxon>
        <taxon>Fungi incertae sedis</taxon>
        <taxon>Blastocladiomycota</taxon>
        <taxon>Blastocladiomycetes</taxon>
        <taxon>Blastocladiales</taxon>
        <taxon>Catenariaceae</taxon>
        <taxon>Catenaria</taxon>
    </lineage>
</organism>
<protein>
    <submittedName>
        <fullName evidence="2">Uncharacterized protein</fullName>
    </submittedName>
</protein>
<dbReference type="InterPro" id="IPR008967">
    <property type="entry name" value="p53-like_TF_DNA-bd_sf"/>
</dbReference>
<dbReference type="GO" id="GO:0000228">
    <property type="term" value="C:nuclear chromosome"/>
    <property type="evidence" value="ECO:0007669"/>
    <property type="project" value="TreeGrafter"/>
</dbReference>
<dbReference type="PANTHER" id="PTHR35144:SF2">
    <property type="entry name" value="MEIOSIS-SPECIFIC TRANSCRIPTION FACTOR NDT80"/>
    <property type="match status" value="1"/>
</dbReference>
<dbReference type="GO" id="GO:0003700">
    <property type="term" value="F:DNA-binding transcription factor activity"/>
    <property type="evidence" value="ECO:0007669"/>
    <property type="project" value="InterPro"/>
</dbReference>
<evidence type="ECO:0000313" key="2">
    <source>
        <dbReference type="EMBL" id="ORZ41139.1"/>
    </source>
</evidence>
<dbReference type="STRING" id="765915.A0A1Y2I341"/>
<evidence type="ECO:0000313" key="3">
    <source>
        <dbReference type="Proteomes" id="UP000193411"/>
    </source>
</evidence>